<protein>
    <recommendedName>
        <fullName evidence="2">PiggyBac transposable element-derived protein domain-containing protein</fullName>
    </recommendedName>
</protein>
<dbReference type="InterPro" id="IPR029526">
    <property type="entry name" value="PGBD"/>
</dbReference>
<reference evidence="3 4" key="1">
    <citation type="submission" date="2024-09" db="EMBL/GenBank/DDBJ databases">
        <title>A chromosome-level genome assembly of Gray's grenadier anchovy, Coilia grayii.</title>
        <authorList>
            <person name="Fu Z."/>
        </authorList>
    </citation>
    <scope>NUCLEOTIDE SEQUENCE [LARGE SCALE GENOMIC DNA]</scope>
    <source>
        <strain evidence="3">G4</strain>
        <tissue evidence="3">Muscle</tissue>
    </source>
</reference>
<sequence length="319" mass="37311">MQDMDVNTFYGRKKDVQVRAIPTDSKDSELDSDSEDQEECIPESEEIQPQYESETEKDVENETEEMTEGTQHPKWKRSSSTSTSPYPEWQGQLPTADDIKSPLQYFREFFSKEIIEVIVQESNLYAIQKDPSKPLNLTVNELEQFLGTVVYMSLFGLPASWMYWNKATRVPQVADTMTLNRWEVIKHYLHFSNNQQQEDDEPLYKIHPLVSHLTSKLTSIPMTENLSVDEQMVPFKGRHRWDRQQKGHVSVPRPAVVKEYNKSMGGVDLLDSIIALYRTKVKSTKWYHRLVFHFLDMMIATSWLLYRRDCKDSGLGRKE</sequence>
<dbReference type="EMBL" id="JBHFQA010000006">
    <property type="protein sequence ID" value="KAL2098395.1"/>
    <property type="molecule type" value="Genomic_DNA"/>
</dbReference>
<feature type="domain" description="PiggyBac transposable element-derived protein" evidence="2">
    <location>
        <begin position="248"/>
        <end position="302"/>
    </location>
</feature>
<dbReference type="Pfam" id="PF13843">
    <property type="entry name" value="DDE_Tnp_1_7"/>
    <property type="match status" value="2"/>
</dbReference>
<feature type="region of interest" description="Disordered" evidence="1">
    <location>
        <begin position="1"/>
        <end position="95"/>
    </location>
</feature>
<evidence type="ECO:0000313" key="4">
    <source>
        <dbReference type="Proteomes" id="UP001591681"/>
    </source>
</evidence>
<evidence type="ECO:0000313" key="3">
    <source>
        <dbReference type="EMBL" id="KAL2098395.1"/>
    </source>
</evidence>
<comment type="caution">
    <text evidence="3">The sequence shown here is derived from an EMBL/GenBank/DDBJ whole genome shotgun (WGS) entry which is preliminary data.</text>
</comment>
<gene>
    <name evidence="3" type="ORF">ACEWY4_007602</name>
</gene>
<name>A0ABD1KGQ1_9TELE</name>
<feature type="compositionally biased region" description="Acidic residues" evidence="1">
    <location>
        <begin position="30"/>
        <end position="46"/>
    </location>
</feature>
<dbReference type="PANTHER" id="PTHR47272">
    <property type="entry name" value="DDE_TNP_1_7 DOMAIN-CONTAINING PROTEIN"/>
    <property type="match status" value="1"/>
</dbReference>
<keyword evidence="4" id="KW-1185">Reference proteome</keyword>
<dbReference type="AlphaFoldDB" id="A0ABD1KGQ1"/>
<dbReference type="PANTHER" id="PTHR47272:SF1">
    <property type="entry name" value="PIGGYBAC TRANSPOSABLE ELEMENT-DERIVED PROTEIN 3-LIKE"/>
    <property type="match status" value="1"/>
</dbReference>
<dbReference type="Proteomes" id="UP001591681">
    <property type="component" value="Unassembled WGS sequence"/>
</dbReference>
<organism evidence="3 4">
    <name type="scientific">Coilia grayii</name>
    <name type="common">Gray's grenadier anchovy</name>
    <dbReference type="NCBI Taxonomy" id="363190"/>
    <lineage>
        <taxon>Eukaryota</taxon>
        <taxon>Metazoa</taxon>
        <taxon>Chordata</taxon>
        <taxon>Craniata</taxon>
        <taxon>Vertebrata</taxon>
        <taxon>Euteleostomi</taxon>
        <taxon>Actinopterygii</taxon>
        <taxon>Neopterygii</taxon>
        <taxon>Teleostei</taxon>
        <taxon>Clupei</taxon>
        <taxon>Clupeiformes</taxon>
        <taxon>Clupeoidei</taxon>
        <taxon>Engraulidae</taxon>
        <taxon>Coilinae</taxon>
        <taxon>Coilia</taxon>
    </lineage>
</organism>
<feature type="domain" description="PiggyBac transposable element-derived protein" evidence="2">
    <location>
        <begin position="101"/>
        <end position="240"/>
    </location>
</feature>
<evidence type="ECO:0000259" key="2">
    <source>
        <dbReference type="Pfam" id="PF13843"/>
    </source>
</evidence>
<evidence type="ECO:0000256" key="1">
    <source>
        <dbReference type="SAM" id="MobiDB-lite"/>
    </source>
</evidence>
<proteinExistence type="predicted"/>
<accession>A0ABD1KGQ1</accession>